<organism evidence="1 2">
    <name type="scientific">Streptomyces naganishii JCM 4654</name>
    <dbReference type="NCBI Taxonomy" id="1306179"/>
    <lineage>
        <taxon>Bacteria</taxon>
        <taxon>Bacillati</taxon>
        <taxon>Actinomycetota</taxon>
        <taxon>Actinomycetes</taxon>
        <taxon>Kitasatosporales</taxon>
        <taxon>Streptomycetaceae</taxon>
        <taxon>Streptomyces</taxon>
    </lineage>
</organism>
<sequence>MRGAVSDGPARRGFPAVSRCLSGEVRAGAWAGGAVGEVRVGGDGFGAVRVSLYGVPVRAAARDGSRVI</sequence>
<protein>
    <submittedName>
        <fullName evidence="1">Uncharacterized protein</fullName>
    </submittedName>
</protein>
<keyword evidence="2" id="KW-1185">Reference proteome</keyword>
<dbReference type="Proteomes" id="UP000608955">
    <property type="component" value="Unassembled WGS sequence"/>
</dbReference>
<reference evidence="1" key="2">
    <citation type="submission" date="2020-09" db="EMBL/GenBank/DDBJ databases">
        <authorList>
            <person name="Sun Q."/>
            <person name="Ohkuma M."/>
        </authorList>
    </citation>
    <scope>NUCLEOTIDE SEQUENCE</scope>
    <source>
        <strain evidence="1">JCM 4654</strain>
    </source>
</reference>
<dbReference type="AlphaFoldDB" id="A0A919CXM4"/>
<reference evidence="1" key="1">
    <citation type="journal article" date="2014" name="Int. J. Syst. Evol. Microbiol.">
        <title>Complete genome sequence of Corynebacterium casei LMG S-19264T (=DSM 44701T), isolated from a smear-ripened cheese.</title>
        <authorList>
            <consortium name="US DOE Joint Genome Institute (JGI-PGF)"/>
            <person name="Walter F."/>
            <person name="Albersmeier A."/>
            <person name="Kalinowski J."/>
            <person name="Ruckert C."/>
        </authorList>
    </citation>
    <scope>NUCLEOTIDE SEQUENCE</scope>
    <source>
        <strain evidence="1">JCM 4654</strain>
    </source>
</reference>
<accession>A0A919CXM4</accession>
<evidence type="ECO:0000313" key="2">
    <source>
        <dbReference type="Proteomes" id="UP000608955"/>
    </source>
</evidence>
<comment type="caution">
    <text evidence="1">The sequence shown here is derived from an EMBL/GenBank/DDBJ whole genome shotgun (WGS) entry which is preliminary data.</text>
</comment>
<dbReference type="EMBL" id="BMVF01000013">
    <property type="protein sequence ID" value="GHD93014.1"/>
    <property type="molecule type" value="Genomic_DNA"/>
</dbReference>
<proteinExistence type="predicted"/>
<evidence type="ECO:0000313" key="1">
    <source>
        <dbReference type="EMBL" id="GHD93014.1"/>
    </source>
</evidence>
<gene>
    <name evidence="1" type="ORF">GCM10010508_48140</name>
</gene>
<name>A0A919CXM4_9ACTN</name>